<dbReference type="InterPro" id="IPR050564">
    <property type="entry name" value="F420-G6PD/mer"/>
</dbReference>
<evidence type="ECO:0000313" key="3">
    <source>
        <dbReference type="Proteomes" id="UP001500301"/>
    </source>
</evidence>
<name>A0ABP6UYS2_9ACTN</name>
<accession>A0ABP6UYS2</accession>
<proteinExistence type="predicted"/>
<dbReference type="InterPro" id="IPR019919">
    <property type="entry name" value="Lucif-like_OxRdtase_MSMEG_2256"/>
</dbReference>
<protein>
    <submittedName>
        <fullName evidence="2">LLM class F420-dependent oxidoreductase</fullName>
    </submittedName>
</protein>
<reference evidence="3" key="1">
    <citation type="journal article" date="2019" name="Int. J. Syst. Evol. Microbiol.">
        <title>The Global Catalogue of Microorganisms (GCM) 10K type strain sequencing project: providing services to taxonomists for standard genome sequencing and annotation.</title>
        <authorList>
            <consortium name="The Broad Institute Genomics Platform"/>
            <consortium name="The Broad Institute Genome Sequencing Center for Infectious Disease"/>
            <person name="Wu L."/>
            <person name="Ma J."/>
        </authorList>
    </citation>
    <scope>NUCLEOTIDE SEQUENCE [LARGE SCALE GENOMIC DNA]</scope>
    <source>
        <strain evidence="3">JCM 17460</strain>
    </source>
</reference>
<dbReference type="NCBIfam" id="TIGR03617">
    <property type="entry name" value="F420_MSMEG_2256"/>
    <property type="match status" value="1"/>
</dbReference>
<gene>
    <name evidence="2" type="ORF">GCM10022263_10130</name>
</gene>
<organism evidence="2 3">
    <name type="scientific">Nocardioides daeguensis</name>
    <dbReference type="NCBI Taxonomy" id="908359"/>
    <lineage>
        <taxon>Bacteria</taxon>
        <taxon>Bacillati</taxon>
        <taxon>Actinomycetota</taxon>
        <taxon>Actinomycetes</taxon>
        <taxon>Propionibacteriales</taxon>
        <taxon>Nocardioidaceae</taxon>
        <taxon>Nocardioides</taxon>
    </lineage>
</organism>
<dbReference type="CDD" id="cd01097">
    <property type="entry name" value="Tetrahydromethanopterin_reductase"/>
    <property type="match status" value="1"/>
</dbReference>
<evidence type="ECO:0000313" key="2">
    <source>
        <dbReference type="EMBL" id="GAA3523784.1"/>
    </source>
</evidence>
<dbReference type="PANTHER" id="PTHR43244">
    <property type="match status" value="1"/>
</dbReference>
<evidence type="ECO:0000259" key="1">
    <source>
        <dbReference type="Pfam" id="PF00296"/>
    </source>
</evidence>
<dbReference type="EMBL" id="BAABBB010000006">
    <property type="protein sequence ID" value="GAA3523784.1"/>
    <property type="molecule type" value="Genomic_DNA"/>
</dbReference>
<feature type="domain" description="Luciferase-like" evidence="1">
    <location>
        <begin position="12"/>
        <end position="314"/>
    </location>
</feature>
<dbReference type="RefSeq" id="WP_218235568.1">
    <property type="nucleotide sequence ID" value="NZ_BAABBB010000006.1"/>
</dbReference>
<keyword evidence="3" id="KW-1185">Reference proteome</keyword>
<dbReference type="Pfam" id="PF00296">
    <property type="entry name" value="Bac_luciferase"/>
    <property type="match status" value="1"/>
</dbReference>
<comment type="caution">
    <text evidence="2">The sequence shown here is derived from an EMBL/GenBank/DDBJ whole genome shotgun (WGS) entry which is preliminary data.</text>
</comment>
<dbReference type="Proteomes" id="UP001500301">
    <property type="component" value="Unassembled WGS sequence"/>
</dbReference>
<sequence>MRIDANIGGQIDGSDGGDFASLVRQVSTAAQCGFHGVWSTEVGRDPFLPPLIAAEHDTDLTVGTAVAVAFARSPMTTASSAHDLQSFSRGRFVLGLGTQVKAHIERRYSMPWSQPAARMTEYIAALHAIWDSWETGERLDFQGDFYSHTLMTPMFTPSRHEWGRPPVMLAAVGPRMTEVAASWADGLFVHGFTTERYLRDVTLPLIEKTLADNGRERRGFVVAYPGMVATGSTEEQLATAVAAVRHQLAFYGATPAYRPVLDEHGWGDLHDELHRLSVAHRWQDMDALIDDEVLGAFAVVGEPEEAAAEVRRRFSDVIDRFTLYTPYPLDAEARARTVAALVA</sequence>
<dbReference type="PANTHER" id="PTHR43244:SF2">
    <property type="entry name" value="CONSERVED HYPOTHETICAL ALANINE AND PROLINE-RICH PROTEIN"/>
    <property type="match status" value="1"/>
</dbReference>
<dbReference type="InterPro" id="IPR011251">
    <property type="entry name" value="Luciferase-like_dom"/>
</dbReference>